<dbReference type="AlphaFoldDB" id="A0A0F9HEW4"/>
<dbReference type="SUPFAM" id="SSF53448">
    <property type="entry name" value="Nucleotide-diphospho-sugar transferases"/>
    <property type="match status" value="1"/>
</dbReference>
<dbReference type="EMBL" id="LAZR01022916">
    <property type="protein sequence ID" value="KKL80235.1"/>
    <property type="molecule type" value="Genomic_DNA"/>
</dbReference>
<accession>A0A0F9HEW4</accession>
<reference evidence="1" key="1">
    <citation type="journal article" date="2015" name="Nature">
        <title>Complex archaea that bridge the gap between prokaryotes and eukaryotes.</title>
        <authorList>
            <person name="Spang A."/>
            <person name="Saw J.H."/>
            <person name="Jorgensen S.L."/>
            <person name="Zaremba-Niedzwiedzka K."/>
            <person name="Martijn J."/>
            <person name="Lind A.E."/>
            <person name="van Eijk R."/>
            <person name="Schleper C."/>
            <person name="Guy L."/>
            <person name="Ettema T.J."/>
        </authorList>
    </citation>
    <scope>NUCLEOTIDE SEQUENCE</scope>
</reference>
<dbReference type="InterPro" id="IPR029044">
    <property type="entry name" value="Nucleotide-diphossugar_trans"/>
</dbReference>
<evidence type="ECO:0000313" key="1">
    <source>
        <dbReference type="EMBL" id="KKL80235.1"/>
    </source>
</evidence>
<organism evidence="1">
    <name type="scientific">marine sediment metagenome</name>
    <dbReference type="NCBI Taxonomy" id="412755"/>
    <lineage>
        <taxon>unclassified sequences</taxon>
        <taxon>metagenomes</taxon>
        <taxon>ecological metagenomes</taxon>
    </lineage>
</organism>
<name>A0A0F9HEW4_9ZZZZ</name>
<comment type="caution">
    <text evidence="1">The sequence shown here is derived from an EMBL/GenBank/DDBJ whole genome shotgun (WGS) entry which is preliminary data.</text>
</comment>
<dbReference type="Gene3D" id="3.90.550.40">
    <property type="match status" value="1"/>
</dbReference>
<feature type="non-terminal residue" evidence="1">
    <location>
        <position position="308"/>
    </location>
</feature>
<sequence>MSNLFLDHTHAEFTGVQKIMLATTAYDNPDASYTFAIQRSRQALEEAGFLTAYLLLSGNCHVDDARNRVVQEFLETDCTDLVFLDADVSWQPETLIELCRYDCDVVGGVYPYRRDGDIMKINMPVLMIPGEVTADERGLIQVAGLPTGFMRIKRHVLESLTRDAQRYWNRGDRRSEIPILFERSFENGVRWGGDLNFCRKWVGAGGTIWAAPEMYLGHASKSIIRDSLGAALRRQGGSTLRYVAESLAAGSMAPELFMEAVKHTNNTFSAREDVLVLCAIMARKADGPIIEAGSGLTTIIMAAVTEHP</sequence>
<gene>
    <name evidence="1" type="ORF">LCGC14_2006770</name>
</gene>
<proteinExistence type="predicted"/>
<protein>
    <submittedName>
        <fullName evidence="1">Uncharacterized protein</fullName>
    </submittedName>
</protein>